<evidence type="ECO:0000313" key="3">
    <source>
        <dbReference type="Proteomes" id="UP001283361"/>
    </source>
</evidence>
<accession>A0AAE0Z486</accession>
<feature type="compositionally biased region" description="Polar residues" evidence="1">
    <location>
        <begin position="10"/>
        <end position="21"/>
    </location>
</feature>
<gene>
    <name evidence="2" type="ORF">RRG08_009886</name>
</gene>
<feature type="region of interest" description="Disordered" evidence="1">
    <location>
        <begin position="1"/>
        <end position="42"/>
    </location>
</feature>
<sequence>MAEPSRPNAAVQTDSSSSVSWKVNIDPGQWEPRQEARDQAQEGTGGLSWLLVLQLDPLSRSGWASSPSHLDGSRLQRLHDHVIPDSHRRPSSQAVEQTRRFL</sequence>
<dbReference type="EMBL" id="JAWDGP010004710">
    <property type="protein sequence ID" value="KAK3762498.1"/>
    <property type="molecule type" value="Genomic_DNA"/>
</dbReference>
<protein>
    <submittedName>
        <fullName evidence="2">Uncharacterized protein</fullName>
    </submittedName>
</protein>
<dbReference type="AlphaFoldDB" id="A0AAE0Z486"/>
<organism evidence="2 3">
    <name type="scientific">Elysia crispata</name>
    <name type="common">lettuce slug</name>
    <dbReference type="NCBI Taxonomy" id="231223"/>
    <lineage>
        <taxon>Eukaryota</taxon>
        <taxon>Metazoa</taxon>
        <taxon>Spiralia</taxon>
        <taxon>Lophotrochozoa</taxon>
        <taxon>Mollusca</taxon>
        <taxon>Gastropoda</taxon>
        <taxon>Heterobranchia</taxon>
        <taxon>Euthyneura</taxon>
        <taxon>Panpulmonata</taxon>
        <taxon>Sacoglossa</taxon>
        <taxon>Placobranchoidea</taxon>
        <taxon>Plakobranchidae</taxon>
        <taxon>Elysia</taxon>
    </lineage>
</organism>
<name>A0AAE0Z486_9GAST</name>
<keyword evidence="3" id="KW-1185">Reference proteome</keyword>
<dbReference type="Proteomes" id="UP001283361">
    <property type="component" value="Unassembled WGS sequence"/>
</dbReference>
<feature type="region of interest" description="Disordered" evidence="1">
    <location>
        <begin position="83"/>
        <end position="102"/>
    </location>
</feature>
<evidence type="ECO:0000313" key="2">
    <source>
        <dbReference type="EMBL" id="KAK3762498.1"/>
    </source>
</evidence>
<reference evidence="2" key="1">
    <citation type="journal article" date="2023" name="G3 (Bethesda)">
        <title>A reference genome for the long-term kleptoplast-retaining sea slug Elysia crispata morphotype clarki.</title>
        <authorList>
            <person name="Eastman K.E."/>
            <person name="Pendleton A.L."/>
            <person name="Shaikh M.A."/>
            <person name="Suttiyut T."/>
            <person name="Ogas R."/>
            <person name="Tomko P."/>
            <person name="Gavelis G."/>
            <person name="Widhalm J.R."/>
            <person name="Wisecaver J.H."/>
        </authorList>
    </citation>
    <scope>NUCLEOTIDE SEQUENCE</scope>
    <source>
        <strain evidence="2">ECLA1</strain>
    </source>
</reference>
<evidence type="ECO:0000256" key="1">
    <source>
        <dbReference type="SAM" id="MobiDB-lite"/>
    </source>
</evidence>
<comment type="caution">
    <text evidence="2">The sequence shown here is derived from an EMBL/GenBank/DDBJ whole genome shotgun (WGS) entry which is preliminary data.</text>
</comment>
<proteinExistence type="predicted"/>